<dbReference type="GO" id="GO:0033557">
    <property type="term" value="C:Slx1-Slx4 complex"/>
    <property type="evidence" value="ECO:0007669"/>
    <property type="project" value="UniProtKB-UniRule"/>
</dbReference>
<feature type="compositionally biased region" description="Acidic residues" evidence="10">
    <location>
        <begin position="475"/>
        <end position="484"/>
    </location>
</feature>
<proteinExistence type="inferred from homology"/>
<dbReference type="CDD" id="cd22999">
    <property type="entry name" value="SAP_SLX4"/>
    <property type="match status" value="1"/>
</dbReference>
<feature type="compositionally biased region" description="Basic residues" evidence="10">
    <location>
        <begin position="152"/>
        <end position="164"/>
    </location>
</feature>
<keyword evidence="7 9" id="KW-0539">Nucleus</keyword>
<dbReference type="HOGENOM" id="CLU_005957_1_0_1"/>
<feature type="compositionally biased region" description="Polar residues" evidence="10">
    <location>
        <begin position="301"/>
        <end position="313"/>
    </location>
</feature>
<dbReference type="EMBL" id="KB705610">
    <property type="protein sequence ID" value="EMR71633.1"/>
    <property type="molecule type" value="Genomic_DNA"/>
</dbReference>
<keyword evidence="11" id="KW-0378">Hydrolase</keyword>
<keyword evidence="6 9" id="KW-0234">DNA repair</keyword>
<reference evidence="12" key="1">
    <citation type="journal article" date="2013" name="Genome Announc.">
        <title>Draft genome sequence of the grapevine dieback fungus Eutypa lata UCR-EL1.</title>
        <authorList>
            <person name="Blanco-Ulate B."/>
            <person name="Rolshausen P.E."/>
            <person name="Cantu D."/>
        </authorList>
    </citation>
    <scope>NUCLEOTIDE SEQUENCE [LARGE SCALE GENOMIC DNA]</scope>
    <source>
        <strain evidence="12">UCR-EL1</strain>
    </source>
</reference>
<dbReference type="eggNOG" id="ENOG502SEB3">
    <property type="taxonomic scope" value="Eukaryota"/>
</dbReference>
<feature type="region of interest" description="Disordered" evidence="10">
    <location>
        <begin position="377"/>
        <end position="532"/>
    </location>
</feature>
<keyword evidence="3 9" id="KW-0597">Phosphoprotein</keyword>
<feature type="compositionally biased region" description="Basic residues" evidence="10">
    <location>
        <begin position="455"/>
        <end position="465"/>
    </location>
</feature>
<feature type="compositionally biased region" description="Low complexity" evidence="10">
    <location>
        <begin position="379"/>
        <end position="396"/>
    </location>
</feature>
<feature type="region of interest" description="Disordered" evidence="10">
    <location>
        <begin position="148"/>
        <end position="169"/>
    </location>
</feature>
<dbReference type="GO" id="GO:0006260">
    <property type="term" value="P:DNA replication"/>
    <property type="evidence" value="ECO:0007669"/>
    <property type="project" value="InterPro"/>
</dbReference>
<keyword evidence="5 9" id="KW-0233">DNA recombination</keyword>
<comment type="function">
    <text evidence="9">Regulatory subunit of the SLX1-SLX4 structure-specific endonuclease that resolves DNA secondary structures generated during DNA repair and recombination. Has endonuclease activity towards branched DNA substrates, introducing single-strand cuts in duplex DNA close to junctions with ss-DNA.</text>
</comment>
<evidence type="ECO:0000313" key="12">
    <source>
        <dbReference type="Proteomes" id="UP000012174"/>
    </source>
</evidence>
<keyword evidence="11" id="KW-0255">Endonuclease</keyword>
<dbReference type="InterPro" id="IPR027784">
    <property type="entry name" value="Slx4_ascomycetes"/>
</dbReference>
<dbReference type="GO" id="GO:0017108">
    <property type="term" value="F:5'-flap endonuclease activity"/>
    <property type="evidence" value="ECO:0007669"/>
    <property type="project" value="InterPro"/>
</dbReference>
<comment type="subunit">
    <text evidence="9">Forms a heterodimer with SLX1.</text>
</comment>
<comment type="similarity">
    <text evidence="2 9">Belongs to the SLX4 family.</text>
</comment>
<keyword evidence="11" id="KW-0540">Nuclease</keyword>
<organism evidence="11 12">
    <name type="scientific">Eutypa lata (strain UCR-EL1)</name>
    <name type="common">Grapevine dieback disease fungus</name>
    <name type="synonym">Eutypa armeniacae</name>
    <dbReference type="NCBI Taxonomy" id="1287681"/>
    <lineage>
        <taxon>Eukaryota</taxon>
        <taxon>Fungi</taxon>
        <taxon>Dikarya</taxon>
        <taxon>Ascomycota</taxon>
        <taxon>Pezizomycotina</taxon>
        <taxon>Sordariomycetes</taxon>
        <taxon>Xylariomycetidae</taxon>
        <taxon>Xylariales</taxon>
        <taxon>Diatrypaceae</taxon>
        <taxon>Eutypa</taxon>
    </lineage>
</organism>
<dbReference type="KEGG" id="ela:UCREL1_1317"/>
<comment type="PTM">
    <text evidence="9">Phosphorylated in response to DNA damage.</text>
</comment>
<dbReference type="AlphaFoldDB" id="M7T446"/>
<evidence type="ECO:0000256" key="9">
    <source>
        <dbReference type="HAMAP-Rule" id="MF_03110"/>
    </source>
</evidence>
<gene>
    <name evidence="9" type="primary">SLX4</name>
    <name evidence="11" type="ORF">UCREL1_1317</name>
</gene>
<feature type="compositionally biased region" description="Low complexity" evidence="10">
    <location>
        <begin position="492"/>
        <end position="504"/>
    </location>
</feature>
<dbReference type="HAMAP" id="MF_03110">
    <property type="entry name" value="Endonuc_su_Slx4"/>
    <property type="match status" value="1"/>
</dbReference>
<comment type="subcellular location">
    <subcellularLocation>
        <location evidence="1 9">Nucleus</location>
    </subcellularLocation>
</comment>
<dbReference type="OrthoDB" id="5349119at2759"/>
<keyword evidence="12" id="KW-1185">Reference proteome</keyword>
<dbReference type="GO" id="GO:0006310">
    <property type="term" value="P:DNA recombination"/>
    <property type="evidence" value="ECO:0007669"/>
    <property type="project" value="UniProtKB-UniRule"/>
</dbReference>
<accession>M7T446</accession>
<evidence type="ECO:0000256" key="3">
    <source>
        <dbReference type="ARBA" id="ARBA00022553"/>
    </source>
</evidence>
<dbReference type="Proteomes" id="UP000012174">
    <property type="component" value="Unassembled WGS sequence"/>
</dbReference>
<evidence type="ECO:0000256" key="7">
    <source>
        <dbReference type="ARBA" id="ARBA00023242"/>
    </source>
</evidence>
<dbReference type="STRING" id="1287681.M7T446"/>
<protein>
    <recommendedName>
        <fullName evidence="8 9">Structure-specific endonuclease subunit SLX4</fullName>
    </recommendedName>
</protein>
<sequence length="624" mass="68052">MVALDSDHQELLSSVDRPGASKEVFQQLFDNYACKDESISISPGQQQQPGFLKKRKRIDLVSTISEQAKQAVQVREVSPPKPVTTKKKTRTITELATAPYALPEVPEPDIDLSKRSTRDSLLEYFDSGGEVKALVEYQSVVMSKTKETAKPTKAKAKAKPRKKKAEAPEAPILLSPNSALKQSSKQDFVFGTSSQLLGDESPTTLRELQLAIQASNRDDDPFGESDSPALWRAGARDQDGELMDVDVIDLVQTPVLLNKHRRAVIEHTEQPQPPNQPQSDDFIDIDTIALDTPAPKGPLPSQHNSHFFQTQQAPTPPLSNPTVASVPVSDTVAPRPKYETFTDIQLSKQIASYGFKPIKKRQAMIALLDQCWASKNPGATSAPSQSISTTSASTSSKGKEKAVVPTPPATTADTEKPKPEKRPRGRPKKTPEAAVAGPSKPTAVASKSKKETSPKKPRAKPKQPTRKAEVIADSENSDPEDEEAVLSRSRSRSCSRSSKAAADSDGSDSETAEATAAIAGQQQQSEPLSTLTPTDEQALFRHITQLIKAQPRSHDPANPSWHEKMLLYDPIVLEELAGWLNAGPLTEAGWDGEVAPADVKRWCEAKSVVCMWRIAWSGRARKRV</sequence>
<dbReference type="InterPro" id="IPR018574">
    <property type="entry name" value="Structure-sp_endonuc_su_Slx4"/>
</dbReference>
<evidence type="ECO:0000256" key="6">
    <source>
        <dbReference type="ARBA" id="ARBA00023204"/>
    </source>
</evidence>
<dbReference type="OMA" id="HIVEISI"/>
<keyword evidence="4 9" id="KW-0227">DNA damage</keyword>
<name>M7T446_EUTLA</name>
<evidence type="ECO:0000313" key="11">
    <source>
        <dbReference type="EMBL" id="EMR71633.1"/>
    </source>
</evidence>
<feature type="region of interest" description="Disordered" evidence="10">
    <location>
        <begin position="290"/>
        <end position="328"/>
    </location>
</feature>
<evidence type="ECO:0000256" key="5">
    <source>
        <dbReference type="ARBA" id="ARBA00023172"/>
    </source>
</evidence>
<evidence type="ECO:0000256" key="8">
    <source>
        <dbReference type="ARBA" id="ARBA00029496"/>
    </source>
</evidence>
<dbReference type="Pfam" id="PF09494">
    <property type="entry name" value="Slx4"/>
    <property type="match status" value="1"/>
</dbReference>
<evidence type="ECO:0000256" key="2">
    <source>
        <dbReference type="ARBA" id="ARBA00006661"/>
    </source>
</evidence>
<evidence type="ECO:0000256" key="4">
    <source>
        <dbReference type="ARBA" id="ARBA00022763"/>
    </source>
</evidence>
<evidence type="ECO:0000256" key="10">
    <source>
        <dbReference type="SAM" id="MobiDB-lite"/>
    </source>
</evidence>
<feature type="compositionally biased region" description="Polar residues" evidence="10">
    <location>
        <begin position="520"/>
        <end position="532"/>
    </location>
</feature>
<feature type="compositionally biased region" description="Basic and acidic residues" evidence="10">
    <location>
        <begin position="413"/>
        <end position="422"/>
    </location>
</feature>
<dbReference type="GO" id="GO:0006281">
    <property type="term" value="P:DNA repair"/>
    <property type="evidence" value="ECO:0007669"/>
    <property type="project" value="UniProtKB-UniRule"/>
</dbReference>
<evidence type="ECO:0000256" key="1">
    <source>
        <dbReference type="ARBA" id="ARBA00004123"/>
    </source>
</evidence>